<evidence type="ECO:0000256" key="1">
    <source>
        <dbReference type="ARBA" id="ARBA00022448"/>
    </source>
</evidence>
<dbReference type="Pfam" id="PF00005">
    <property type="entry name" value="ABC_tran"/>
    <property type="match status" value="2"/>
</dbReference>
<dbReference type="Gene3D" id="3.40.50.300">
    <property type="entry name" value="P-loop containing nucleotide triphosphate hydrolases"/>
    <property type="match status" value="2"/>
</dbReference>
<dbReference type="InterPro" id="IPR027417">
    <property type="entry name" value="P-loop_NTPase"/>
</dbReference>
<dbReference type="CDD" id="cd03216">
    <property type="entry name" value="ABC_Carb_Monos_I"/>
    <property type="match status" value="1"/>
</dbReference>
<dbReference type="SUPFAM" id="SSF52540">
    <property type="entry name" value="P-loop containing nucleoside triphosphate hydrolases"/>
    <property type="match status" value="2"/>
</dbReference>
<dbReference type="InterPro" id="IPR050107">
    <property type="entry name" value="ABC_carbohydrate_import_ATPase"/>
</dbReference>
<dbReference type="PROSITE" id="PS00211">
    <property type="entry name" value="ABC_TRANSPORTER_1"/>
    <property type="match status" value="1"/>
</dbReference>
<dbReference type="SMART" id="SM00382">
    <property type="entry name" value="AAA"/>
    <property type="match status" value="2"/>
</dbReference>
<dbReference type="InterPro" id="IPR003439">
    <property type="entry name" value="ABC_transporter-like_ATP-bd"/>
</dbReference>
<organism evidence="6 7">
    <name type="scientific">Arthrobacter ramosus</name>
    <dbReference type="NCBI Taxonomy" id="1672"/>
    <lineage>
        <taxon>Bacteria</taxon>
        <taxon>Bacillati</taxon>
        <taxon>Actinomycetota</taxon>
        <taxon>Actinomycetes</taxon>
        <taxon>Micrococcales</taxon>
        <taxon>Micrococcaceae</taxon>
        <taxon>Arthrobacter</taxon>
    </lineage>
</organism>
<evidence type="ECO:0000256" key="3">
    <source>
        <dbReference type="ARBA" id="ARBA00022741"/>
    </source>
</evidence>
<sequence>MTLVSEEKAERFGPGRPFALEVSDVTKVYGGEVALGGVSLTVAPGEIHGLLGANGAGKSTLVRLTCGAESTDGGEISICGQRLPKSTASAAAAARALGLSYIHQDRALAGDMSIADNISLTAGFPKTRLGLIRDGVSERRARSALDRVGIDLDPRQLVNELTIAEQTMVAIARALAVDAKVVLLDEPTANLGKHESTMLYARLRRLAKDGVAMVLITHAIDEALEHCDRITVLRNGLVAGSAPSNELSARELIGMIVGDGTPSEGVRGNVKPSGAVRLRATGVRTERLGPIDTDVRAGEILGITGMADSGHLTLGELLFGQLELESGSLEVDGEDFIPTTPAAAMRRGIGYVPGDRIRDGLATDLTAQENLFLDRPYRPTNPGARGAAAERREAMRILTEAAVKPRDPSAAIDTLSGGNMQKVLIARWLAKQPSLLVLSEPTIGVDVGARNEIYDRIYAEAERGVGVVVTSSDFEEIALVCDRALVLRYGRVVGELSGDALTIQALTDMSSSS</sequence>
<dbReference type="RefSeq" id="WP_234750437.1">
    <property type="nucleotide sequence ID" value="NZ_BAAAWN010000001.1"/>
</dbReference>
<evidence type="ECO:0000256" key="2">
    <source>
        <dbReference type="ARBA" id="ARBA00022737"/>
    </source>
</evidence>
<reference evidence="6 7" key="1">
    <citation type="submission" date="2024-09" db="EMBL/GenBank/DDBJ databases">
        <authorList>
            <person name="Sun Q."/>
            <person name="Mori K."/>
        </authorList>
    </citation>
    <scope>NUCLEOTIDE SEQUENCE [LARGE SCALE GENOMIC DNA]</scope>
    <source>
        <strain evidence="6 7">JCM 1334</strain>
    </source>
</reference>
<keyword evidence="7" id="KW-1185">Reference proteome</keyword>
<keyword evidence="2" id="KW-0677">Repeat</keyword>
<dbReference type="InterPro" id="IPR017871">
    <property type="entry name" value="ABC_transporter-like_CS"/>
</dbReference>
<keyword evidence="4 6" id="KW-0067">ATP-binding</keyword>
<dbReference type="PROSITE" id="PS50893">
    <property type="entry name" value="ABC_TRANSPORTER_2"/>
    <property type="match status" value="2"/>
</dbReference>
<keyword evidence="3" id="KW-0547">Nucleotide-binding</keyword>
<evidence type="ECO:0000313" key="6">
    <source>
        <dbReference type="EMBL" id="MFB9821933.1"/>
    </source>
</evidence>
<feature type="domain" description="ABC transporter" evidence="5">
    <location>
        <begin position="20"/>
        <end position="260"/>
    </location>
</feature>
<dbReference type="Proteomes" id="UP001589702">
    <property type="component" value="Unassembled WGS sequence"/>
</dbReference>
<dbReference type="CDD" id="cd03215">
    <property type="entry name" value="ABC_Carb_Monos_II"/>
    <property type="match status" value="1"/>
</dbReference>
<name>A0ABV5Y4K1_ARTRM</name>
<keyword evidence="1" id="KW-0813">Transport</keyword>
<dbReference type="EMBL" id="JBHMBC010000039">
    <property type="protein sequence ID" value="MFB9821933.1"/>
    <property type="molecule type" value="Genomic_DNA"/>
</dbReference>
<gene>
    <name evidence="6" type="ORF">ACFFP1_20880</name>
</gene>
<proteinExistence type="predicted"/>
<evidence type="ECO:0000259" key="5">
    <source>
        <dbReference type="PROSITE" id="PS50893"/>
    </source>
</evidence>
<evidence type="ECO:0000256" key="4">
    <source>
        <dbReference type="ARBA" id="ARBA00022840"/>
    </source>
</evidence>
<evidence type="ECO:0000313" key="7">
    <source>
        <dbReference type="Proteomes" id="UP001589702"/>
    </source>
</evidence>
<accession>A0ABV5Y4K1</accession>
<dbReference type="PANTHER" id="PTHR43790:SF9">
    <property type="entry name" value="GALACTOFURANOSE TRANSPORTER ATP-BINDING PROTEIN YTFR"/>
    <property type="match status" value="1"/>
</dbReference>
<dbReference type="InterPro" id="IPR003593">
    <property type="entry name" value="AAA+_ATPase"/>
</dbReference>
<feature type="domain" description="ABC transporter" evidence="5">
    <location>
        <begin position="270"/>
        <end position="512"/>
    </location>
</feature>
<protein>
    <submittedName>
        <fullName evidence="6">Sugar ABC transporter ATP-binding protein</fullName>
    </submittedName>
</protein>
<dbReference type="GO" id="GO:0005524">
    <property type="term" value="F:ATP binding"/>
    <property type="evidence" value="ECO:0007669"/>
    <property type="project" value="UniProtKB-KW"/>
</dbReference>
<comment type="caution">
    <text evidence="6">The sequence shown here is derived from an EMBL/GenBank/DDBJ whole genome shotgun (WGS) entry which is preliminary data.</text>
</comment>
<dbReference type="PANTHER" id="PTHR43790">
    <property type="entry name" value="CARBOHYDRATE TRANSPORT ATP-BINDING PROTEIN MG119-RELATED"/>
    <property type="match status" value="1"/>
</dbReference>